<keyword evidence="6" id="KW-0381">Hypersensitive response</keyword>
<dbReference type="GO" id="GO:0005524">
    <property type="term" value="F:ATP binding"/>
    <property type="evidence" value="ECO:0007669"/>
    <property type="project" value="UniProtKB-KW"/>
</dbReference>
<dbReference type="InterPro" id="IPR032675">
    <property type="entry name" value="LRR_dom_sf"/>
</dbReference>
<evidence type="ECO:0000256" key="7">
    <source>
        <dbReference type="ARBA" id="ARBA00022737"/>
    </source>
</evidence>
<evidence type="ECO:0000256" key="10">
    <source>
        <dbReference type="ARBA" id="ARBA00022840"/>
    </source>
</evidence>
<accession>A0AAW2NXU8</accession>
<dbReference type="InterPro" id="IPR058922">
    <property type="entry name" value="WHD_DRP"/>
</dbReference>
<feature type="domain" description="Disease resistance protein winged helix" evidence="12">
    <location>
        <begin position="333"/>
        <end position="401"/>
    </location>
</feature>
<keyword evidence="8" id="KW-0547">Nucleotide-binding</keyword>
<gene>
    <name evidence="14" type="ORF">Scaly_1793000</name>
</gene>
<keyword evidence="7" id="KW-0677">Repeat</keyword>
<dbReference type="Gene3D" id="1.10.10.10">
    <property type="entry name" value="Winged helix-like DNA-binding domain superfamily/Winged helix DNA-binding domain"/>
    <property type="match status" value="1"/>
</dbReference>
<dbReference type="PANTHER" id="PTHR23155:SF1152">
    <property type="entry name" value="AAA+ ATPASE DOMAIN-CONTAINING PROTEIN"/>
    <property type="match status" value="1"/>
</dbReference>
<dbReference type="AlphaFoldDB" id="A0AAW2NXU8"/>
<keyword evidence="10" id="KW-0067">ATP-binding</keyword>
<dbReference type="InterPro" id="IPR027417">
    <property type="entry name" value="P-loop_NTPase"/>
</dbReference>
<name>A0AAW2NXU8_9LAMI</name>
<dbReference type="PRINTS" id="PR00364">
    <property type="entry name" value="DISEASERSIST"/>
</dbReference>
<proteinExistence type="inferred from homology"/>
<comment type="subcellular location">
    <subcellularLocation>
        <location evidence="2">Cytoplasm</location>
    </subcellularLocation>
</comment>
<comment type="similarity">
    <text evidence="3">Belongs to the disease resistance NB-LRR family.</text>
</comment>
<dbReference type="InterPro" id="IPR036388">
    <property type="entry name" value="WH-like_DNA-bd_sf"/>
</dbReference>
<dbReference type="Pfam" id="PF23598">
    <property type="entry name" value="LRR_14"/>
    <property type="match status" value="1"/>
</dbReference>
<evidence type="ECO:0000313" key="14">
    <source>
        <dbReference type="EMBL" id="KAL0347770.1"/>
    </source>
</evidence>
<reference evidence="14" key="2">
    <citation type="journal article" date="2024" name="Plant">
        <title>Genomic evolution and insights into agronomic trait innovations of Sesamum species.</title>
        <authorList>
            <person name="Miao H."/>
            <person name="Wang L."/>
            <person name="Qu L."/>
            <person name="Liu H."/>
            <person name="Sun Y."/>
            <person name="Le M."/>
            <person name="Wang Q."/>
            <person name="Wei S."/>
            <person name="Zheng Y."/>
            <person name="Lin W."/>
            <person name="Duan Y."/>
            <person name="Cao H."/>
            <person name="Xiong S."/>
            <person name="Wang X."/>
            <person name="Wei L."/>
            <person name="Li C."/>
            <person name="Ma Q."/>
            <person name="Ju M."/>
            <person name="Zhao R."/>
            <person name="Li G."/>
            <person name="Mu C."/>
            <person name="Tian Q."/>
            <person name="Mei H."/>
            <person name="Zhang T."/>
            <person name="Gao T."/>
            <person name="Zhang H."/>
        </authorList>
    </citation>
    <scope>NUCLEOTIDE SEQUENCE</scope>
    <source>
        <strain evidence="14">KEN8</strain>
    </source>
</reference>
<dbReference type="EMBL" id="JACGWM010000010">
    <property type="protein sequence ID" value="KAL0347770.1"/>
    <property type="molecule type" value="Genomic_DNA"/>
</dbReference>
<dbReference type="Pfam" id="PF23559">
    <property type="entry name" value="WHD_DRP"/>
    <property type="match status" value="1"/>
</dbReference>
<reference evidence="14" key="1">
    <citation type="submission" date="2020-06" db="EMBL/GenBank/DDBJ databases">
        <authorList>
            <person name="Li T."/>
            <person name="Hu X."/>
            <person name="Zhang T."/>
            <person name="Song X."/>
            <person name="Zhang H."/>
            <person name="Dai N."/>
            <person name="Sheng W."/>
            <person name="Hou X."/>
            <person name="Wei L."/>
        </authorList>
    </citation>
    <scope>NUCLEOTIDE SEQUENCE</scope>
    <source>
        <strain evidence="14">KEN8</strain>
        <tissue evidence="14">Leaf</tissue>
    </source>
</reference>
<dbReference type="FunFam" id="1.10.10.10:FF:000322">
    <property type="entry name" value="Probable disease resistance protein At1g63360"/>
    <property type="match status" value="1"/>
</dbReference>
<dbReference type="InterPro" id="IPR055414">
    <property type="entry name" value="LRR_R13L4/SHOC2-like"/>
</dbReference>
<evidence type="ECO:0000259" key="12">
    <source>
        <dbReference type="Pfam" id="PF23559"/>
    </source>
</evidence>
<evidence type="ECO:0000256" key="6">
    <source>
        <dbReference type="ARBA" id="ARBA00022667"/>
    </source>
</evidence>
<protein>
    <submittedName>
        <fullName evidence="14">Disease resistance RPP13-like protein 3</fullName>
    </submittedName>
</protein>
<comment type="caution">
    <text evidence="14">The sequence shown here is derived from an EMBL/GenBank/DDBJ whole genome shotgun (WGS) entry which is preliminary data.</text>
</comment>
<evidence type="ECO:0000256" key="2">
    <source>
        <dbReference type="ARBA" id="ARBA00004496"/>
    </source>
</evidence>
<dbReference type="InterPro" id="IPR002182">
    <property type="entry name" value="NB-ARC"/>
</dbReference>
<evidence type="ECO:0000256" key="8">
    <source>
        <dbReference type="ARBA" id="ARBA00022741"/>
    </source>
</evidence>
<dbReference type="GO" id="GO:0009626">
    <property type="term" value="P:plant-type hypersensitive response"/>
    <property type="evidence" value="ECO:0007669"/>
    <property type="project" value="UniProtKB-KW"/>
</dbReference>
<dbReference type="GO" id="GO:0005737">
    <property type="term" value="C:cytoplasm"/>
    <property type="evidence" value="ECO:0007669"/>
    <property type="project" value="UniProtKB-SubCell"/>
</dbReference>
<keyword evidence="9" id="KW-0611">Plant defense</keyword>
<dbReference type="InterPro" id="IPR042197">
    <property type="entry name" value="Apaf_helical"/>
</dbReference>
<dbReference type="Gene3D" id="3.40.50.300">
    <property type="entry name" value="P-loop containing nucleotide triphosphate hydrolases"/>
    <property type="match status" value="1"/>
</dbReference>
<comment type="function">
    <text evidence="1">Confers resistance to late blight (Phytophthora infestans) races carrying the avirulence gene Avr1. Resistance proteins guard the plant against pathogens that contain an appropriate avirulence protein via an indirect interaction with this avirulence protein. That triggers a defense system including the hypersensitive response, which restricts the pathogen growth.</text>
</comment>
<keyword evidence="4" id="KW-0963">Cytoplasm</keyword>
<dbReference type="Gene3D" id="3.80.10.10">
    <property type="entry name" value="Ribonuclease Inhibitor"/>
    <property type="match status" value="1"/>
</dbReference>
<dbReference type="FunFam" id="3.40.50.300:FF:001091">
    <property type="entry name" value="Probable disease resistance protein At1g61300"/>
    <property type="match status" value="1"/>
</dbReference>
<evidence type="ECO:0000256" key="5">
    <source>
        <dbReference type="ARBA" id="ARBA00022614"/>
    </source>
</evidence>
<dbReference type="GO" id="GO:0051607">
    <property type="term" value="P:defense response to virus"/>
    <property type="evidence" value="ECO:0007669"/>
    <property type="project" value="UniProtKB-ARBA"/>
</dbReference>
<keyword evidence="5" id="KW-0433">Leucine-rich repeat</keyword>
<dbReference type="SUPFAM" id="SSF52540">
    <property type="entry name" value="P-loop containing nucleoside triphosphate hydrolases"/>
    <property type="match status" value="1"/>
</dbReference>
<evidence type="ECO:0000256" key="1">
    <source>
        <dbReference type="ARBA" id="ARBA00002074"/>
    </source>
</evidence>
<dbReference type="SUPFAM" id="SSF52058">
    <property type="entry name" value="L domain-like"/>
    <property type="match status" value="1"/>
</dbReference>
<organism evidence="14">
    <name type="scientific">Sesamum calycinum</name>
    <dbReference type="NCBI Taxonomy" id="2727403"/>
    <lineage>
        <taxon>Eukaryota</taxon>
        <taxon>Viridiplantae</taxon>
        <taxon>Streptophyta</taxon>
        <taxon>Embryophyta</taxon>
        <taxon>Tracheophyta</taxon>
        <taxon>Spermatophyta</taxon>
        <taxon>Magnoliopsida</taxon>
        <taxon>eudicotyledons</taxon>
        <taxon>Gunneridae</taxon>
        <taxon>Pentapetalae</taxon>
        <taxon>asterids</taxon>
        <taxon>lamiids</taxon>
        <taxon>Lamiales</taxon>
        <taxon>Pedaliaceae</taxon>
        <taxon>Sesamum</taxon>
    </lineage>
</organism>
<evidence type="ECO:0000256" key="4">
    <source>
        <dbReference type="ARBA" id="ARBA00022490"/>
    </source>
</evidence>
<dbReference type="Pfam" id="PF00931">
    <property type="entry name" value="NB-ARC"/>
    <property type="match status" value="1"/>
</dbReference>
<dbReference type="InterPro" id="IPR044974">
    <property type="entry name" value="Disease_R_plants"/>
</dbReference>
<dbReference type="GO" id="GO:0043531">
    <property type="term" value="F:ADP binding"/>
    <property type="evidence" value="ECO:0007669"/>
    <property type="project" value="InterPro"/>
</dbReference>
<dbReference type="PANTHER" id="PTHR23155">
    <property type="entry name" value="DISEASE RESISTANCE PROTEIN RP"/>
    <property type="match status" value="1"/>
</dbReference>
<dbReference type="Gene3D" id="1.10.8.430">
    <property type="entry name" value="Helical domain of apoptotic protease-activating factors"/>
    <property type="match status" value="1"/>
</dbReference>
<evidence type="ECO:0000256" key="9">
    <source>
        <dbReference type="ARBA" id="ARBA00022821"/>
    </source>
</evidence>
<evidence type="ECO:0000259" key="11">
    <source>
        <dbReference type="Pfam" id="PF00931"/>
    </source>
</evidence>
<feature type="domain" description="Disease resistance R13L4/SHOC-2-like LRR" evidence="13">
    <location>
        <begin position="456"/>
        <end position="755"/>
    </location>
</feature>
<sequence length="798" mass="91138">MKAVGREIGEATCRLEDVTLEEVVKEEIDLSCETEKKIKEQLSNTSLSEQEDATATALSRTNRFSHEKKMVGLDDDKRQVATLLTRYSKQLELVSIIGMAGIGKTALAEEVYADPSMRYHFDCRAFVPIGQKYVLREILHGILTQISPFDNKHDAKLSDEDLVQFLYCFLRGRRYLIVLDDIWSTRVWDDLRKYLPDDRSGSRIMLTTRLEKVSHYANRNTPNFPVKKRFLNEEESWHLLREKVFGEEHLCPPQLEKPGKEIAKKCEGLPLVIIAVAKHLSKAETTVECWNKVADKEYSLIIDADEDLSKVLYSSYEYLPQNLKPCFLYFGAFPHDHEIPASKLIHLWSVEQFLEPHASKTIENVAMHCLQELVSNNIVLVHERSPAGGIKTCSVHSAFWHLCIREAKKKKFFHVINSYANGVTGGVEGQQRLCIHNNVLFGIKNVYESMESTSNIRSLLCTGPHHQYPVPTCLSFSLLRILEALTIRFYKFPNEVLKLVKLKYLAFTYNGELPASISKLWELQYLIVHKYLSIISSRARRPYLPMEIWDMQELRHLEVMGSDLPDPNSEGAHLPNLLTLSGISAHSCTKKVLGRIPNLKKLGIQTELALDAAETLCCLDHLSRLYRLESLKCVIVNPNTSSQVVPVAPPALSVSWSSLKRLTLRGLGFPWEYMSGIAQLPNLEVLKLHCYAFQGPEWVVGDFRQLKYLLLEDIDLERWDSSDDCFPLLQRLTIQHCYKLKELPSEIGEIPTLKMIELVDCNDTLVALAKQLLSEQEEHGNVFQVCIKSSQDDRKLKS</sequence>
<evidence type="ECO:0000259" key="13">
    <source>
        <dbReference type="Pfam" id="PF23598"/>
    </source>
</evidence>
<feature type="domain" description="NB-ARC" evidence="11">
    <location>
        <begin position="75"/>
        <end position="247"/>
    </location>
</feature>
<evidence type="ECO:0000256" key="3">
    <source>
        <dbReference type="ARBA" id="ARBA00008894"/>
    </source>
</evidence>